<organism evidence="1">
    <name type="scientific">Solanum chacoense</name>
    <name type="common">Chaco potato</name>
    <dbReference type="NCBI Taxonomy" id="4108"/>
    <lineage>
        <taxon>Eukaryota</taxon>
        <taxon>Viridiplantae</taxon>
        <taxon>Streptophyta</taxon>
        <taxon>Embryophyta</taxon>
        <taxon>Tracheophyta</taxon>
        <taxon>Spermatophyta</taxon>
        <taxon>Magnoliopsida</taxon>
        <taxon>eudicotyledons</taxon>
        <taxon>Gunneridae</taxon>
        <taxon>Pentapetalae</taxon>
        <taxon>asterids</taxon>
        <taxon>lamiids</taxon>
        <taxon>Solanales</taxon>
        <taxon>Solanaceae</taxon>
        <taxon>Solanoideae</taxon>
        <taxon>Solaneae</taxon>
        <taxon>Solanum</taxon>
    </lineage>
</organism>
<reference evidence="1" key="1">
    <citation type="submission" date="2015-12" db="EMBL/GenBank/DDBJ databases">
        <title>Gene expression during late stages of embryo sac development: a critical building block for successful pollen-pistil interactions.</title>
        <authorList>
            <person name="Liu Y."/>
            <person name="Joly V."/>
            <person name="Sabar M."/>
            <person name="Matton D.P."/>
        </authorList>
    </citation>
    <scope>NUCLEOTIDE SEQUENCE</scope>
</reference>
<feature type="non-terminal residue" evidence="1">
    <location>
        <position position="63"/>
    </location>
</feature>
<name>A0A0V0HMI3_SOLCH</name>
<protein>
    <submittedName>
        <fullName evidence="1">Putative ovule protein</fullName>
    </submittedName>
</protein>
<accession>A0A0V0HMI3</accession>
<evidence type="ECO:0000313" key="1">
    <source>
        <dbReference type="EMBL" id="JAP20774.1"/>
    </source>
</evidence>
<dbReference type="EMBL" id="GEDG01018459">
    <property type="protein sequence ID" value="JAP20774.1"/>
    <property type="molecule type" value="Transcribed_RNA"/>
</dbReference>
<sequence>MCIIIQQYNNIHIMPFMASIHNNTTNNHLHQRWIKPTNNNYINTKRLSHLTTLFKGHKPQYSI</sequence>
<proteinExistence type="predicted"/>
<dbReference type="AlphaFoldDB" id="A0A0V0HMI3"/>